<dbReference type="STRING" id="1581557.BN1208_0301"/>
<keyword evidence="11" id="KW-0547">Nucleotide-binding</keyword>
<dbReference type="SUPFAM" id="SSF55785">
    <property type="entry name" value="PYP-like sensor domain (PAS domain)"/>
    <property type="match status" value="1"/>
</dbReference>
<comment type="subcellular location">
    <subcellularLocation>
        <location evidence="2">Cell inner membrane</location>
        <topology evidence="2">Multi-pass membrane protein</topology>
    </subcellularLocation>
</comment>
<evidence type="ECO:0000313" key="21">
    <source>
        <dbReference type="Proteomes" id="UP000064007"/>
    </source>
</evidence>
<dbReference type="Proteomes" id="UP000064007">
    <property type="component" value="Chromosome 1"/>
</dbReference>
<evidence type="ECO:0000256" key="7">
    <source>
        <dbReference type="ARBA" id="ARBA00022553"/>
    </source>
</evidence>
<dbReference type="KEGG" id="mbat:BN1208_0301"/>
<dbReference type="Gene3D" id="3.30.450.20">
    <property type="entry name" value="PAS domain"/>
    <property type="match status" value="1"/>
</dbReference>
<dbReference type="SUPFAM" id="SSF47384">
    <property type="entry name" value="Homodimeric domain of signal transducing histidine kinase"/>
    <property type="match status" value="1"/>
</dbReference>
<dbReference type="Pfam" id="PF00512">
    <property type="entry name" value="HisKA"/>
    <property type="match status" value="1"/>
</dbReference>
<dbReference type="GO" id="GO:0000155">
    <property type="term" value="F:phosphorelay sensor kinase activity"/>
    <property type="evidence" value="ECO:0007669"/>
    <property type="project" value="InterPro"/>
</dbReference>
<evidence type="ECO:0000256" key="9">
    <source>
        <dbReference type="ARBA" id="ARBA00022679"/>
    </source>
</evidence>
<dbReference type="NCBIfam" id="TIGR02966">
    <property type="entry name" value="phoR_proteo"/>
    <property type="match status" value="1"/>
</dbReference>
<keyword evidence="21" id="KW-1185">Reference proteome</keyword>
<comment type="catalytic activity">
    <reaction evidence="1">
        <text>ATP + protein L-histidine = ADP + protein N-phospho-L-histidine.</text>
        <dbReference type="EC" id="2.7.13.3"/>
    </reaction>
</comment>
<feature type="transmembrane region" description="Helical" evidence="18">
    <location>
        <begin position="7"/>
        <end position="25"/>
    </location>
</feature>
<feature type="transmembrane region" description="Helical" evidence="18">
    <location>
        <begin position="31"/>
        <end position="51"/>
    </location>
</feature>
<keyword evidence="5" id="KW-0813">Transport</keyword>
<dbReference type="FunFam" id="3.30.565.10:FF:000006">
    <property type="entry name" value="Sensor histidine kinase WalK"/>
    <property type="match status" value="1"/>
</dbReference>
<proteinExistence type="predicted"/>
<dbReference type="InterPro" id="IPR036097">
    <property type="entry name" value="HisK_dim/P_sf"/>
</dbReference>
<dbReference type="InterPro" id="IPR035965">
    <property type="entry name" value="PAS-like_dom_sf"/>
</dbReference>
<dbReference type="EC" id="2.7.13.3" evidence="3"/>
<dbReference type="InterPro" id="IPR005467">
    <property type="entry name" value="His_kinase_dom"/>
</dbReference>
<keyword evidence="7" id="KW-0597">Phosphoprotein</keyword>
<evidence type="ECO:0000256" key="1">
    <source>
        <dbReference type="ARBA" id="ARBA00000085"/>
    </source>
</evidence>
<feature type="domain" description="Histidine kinase" evidence="19">
    <location>
        <begin position="212"/>
        <end position="428"/>
    </location>
</feature>
<dbReference type="SUPFAM" id="SSF55874">
    <property type="entry name" value="ATPase domain of HSP90 chaperone/DNA topoisomerase II/histidine kinase"/>
    <property type="match status" value="1"/>
</dbReference>
<dbReference type="PROSITE" id="PS50109">
    <property type="entry name" value="HIS_KIN"/>
    <property type="match status" value="1"/>
</dbReference>
<evidence type="ECO:0000259" key="19">
    <source>
        <dbReference type="PROSITE" id="PS50109"/>
    </source>
</evidence>
<dbReference type="GO" id="GO:0006817">
    <property type="term" value="P:phosphate ion transport"/>
    <property type="evidence" value="ECO:0007669"/>
    <property type="project" value="UniProtKB-KW"/>
</dbReference>
<keyword evidence="6" id="KW-1003">Cell membrane</keyword>
<evidence type="ECO:0000313" key="20">
    <source>
        <dbReference type="EMBL" id="CEZ19195.1"/>
    </source>
</evidence>
<dbReference type="PANTHER" id="PTHR45453:SF1">
    <property type="entry name" value="PHOSPHATE REGULON SENSOR PROTEIN PHOR"/>
    <property type="match status" value="1"/>
</dbReference>
<dbReference type="SMART" id="SM00091">
    <property type="entry name" value="PAS"/>
    <property type="match status" value="1"/>
</dbReference>
<comment type="function">
    <text evidence="17">Member of the two-component regulatory system PhoR/PhoB involved in the phosphate regulon genes expression. PhoR may function as a membrane-associated protein kinase that phosphorylates PhoB in response to environmental signals.</text>
</comment>
<dbReference type="GO" id="GO:0016036">
    <property type="term" value="P:cellular response to phosphate starvation"/>
    <property type="evidence" value="ECO:0007669"/>
    <property type="project" value="TreeGrafter"/>
</dbReference>
<dbReference type="FunFam" id="1.10.287.130:FF:000008">
    <property type="entry name" value="Two-component sensor histidine kinase"/>
    <property type="match status" value="1"/>
</dbReference>
<organism evidence="20 21">
    <name type="scientific">Candidatus Methylopumilus planktonicus</name>
    <dbReference type="NCBI Taxonomy" id="1581557"/>
    <lineage>
        <taxon>Bacteria</taxon>
        <taxon>Pseudomonadati</taxon>
        <taxon>Pseudomonadota</taxon>
        <taxon>Betaproteobacteria</taxon>
        <taxon>Nitrosomonadales</taxon>
        <taxon>Methylophilaceae</taxon>
        <taxon>Candidatus Methylopumilus</taxon>
    </lineage>
</organism>
<keyword evidence="16 18" id="KW-0472">Membrane</keyword>
<dbReference type="SMART" id="SM00387">
    <property type="entry name" value="HATPase_c"/>
    <property type="match status" value="1"/>
</dbReference>
<evidence type="ECO:0000256" key="15">
    <source>
        <dbReference type="ARBA" id="ARBA00023012"/>
    </source>
</evidence>
<evidence type="ECO:0000256" key="16">
    <source>
        <dbReference type="ARBA" id="ARBA00023136"/>
    </source>
</evidence>
<dbReference type="Pfam" id="PF11808">
    <property type="entry name" value="PhoR"/>
    <property type="match status" value="1"/>
</dbReference>
<dbReference type="GO" id="GO:0004721">
    <property type="term" value="F:phosphoprotein phosphatase activity"/>
    <property type="evidence" value="ECO:0007669"/>
    <property type="project" value="InterPro"/>
</dbReference>
<dbReference type="OrthoDB" id="9813151at2"/>
<dbReference type="SMART" id="SM00388">
    <property type="entry name" value="HisKA"/>
    <property type="match status" value="1"/>
</dbReference>
<protein>
    <recommendedName>
        <fullName evidence="4">Phosphate regulon sensor protein PhoR</fullName>
        <ecNumber evidence="3">2.7.13.3</ecNumber>
    </recommendedName>
</protein>
<accession>A0A0D6ETW9</accession>
<dbReference type="Gene3D" id="3.30.565.10">
    <property type="entry name" value="Histidine kinase-like ATPase, C-terminal domain"/>
    <property type="match status" value="1"/>
</dbReference>
<dbReference type="PANTHER" id="PTHR45453">
    <property type="entry name" value="PHOSPHATE REGULON SENSOR PROTEIN PHOR"/>
    <property type="match status" value="1"/>
</dbReference>
<dbReference type="GO" id="GO:0005524">
    <property type="term" value="F:ATP binding"/>
    <property type="evidence" value="ECO:0007669"/>
    <property type="project" value="UniProtKB-KW"/>
</dbReference>
<dbReference type="InterPro" id="IPR003661">
    <property type="entry name" value="HisK_dim/P_dom"/>
</dbReference>
<keyword evidence="12 20" id="KW-0418">Kinase</keyword>
<evidence type="ECO:0000256" key="11">
    <source>
        <dbReference type="ARBA" id="ARBA00022741"/>
    </source>
</evidence>
<dbReference type="CDD" id="cd00082">
    <property type="entry name" value="HisKA"/>
    <property type="match status" value="1"/>
</dbReference>
<sequence length="433" mass="50085">MQDIRWNTFWVLLFISFLSLIVWGFKSLEVASLFFILCLSIYLLSHVYWIYRLNKWLKNPNLSTIPDGSGIWEEIFAILYREYRKQKRSKSELTTTLGRFMTAAEAIPDGIVALNQNNEIEWCNKPSEKMLGINLSKDINQPIKYLLRETNFTEYLNSNIYNDSLKLISWRNTSRSFEILLVPFGASQKLLICRDIAQIEKNDSIKRDFIANVSHELKTPLTVIVGFLETLSDMKNEFNEKTYSYLQMMLEQSDRMNKLVEDLLQLSSIESNAAPAEKKEIDMLHLFKNLKKDSDLISGKLHTINMSIKKNISLLGYEKEIYSAFVNLVSNAIRYTEKGGSINVIWDMKNQNPYFEVQDSGIGIDQKLIPRLTERFYRINSDRGRNTGGTGLGLSIVKHVCIRHQAQIEITSQVGKGSQFKIIFPQERLSLKK</sequence>
<evidence type="ECO:0000256" key="10">
    <source>
        <dbReference type="ARBA" id="ARBA00022692"/>
    </source>
</evidence>
<dbReference type="InterPro" id="IPR050351">
    <property type="entry name" value="BphY/WalK/GraS-like"/>
</dbReference>
<keyword evidence="9" id="KW-0808">Transferase</keyword>
<dbReference type="Gene3D" id="1.10.287.130">
    <property type="match status" value="1"/>
</dbReference>
<dbReference type="InterPro" id="IPR014310">
    <property type="entry name" value="Sig_transdc_His_kinase_PhoR"/>
</dbReference>
<evidence type="ECO:0000256" key="14">
    <source>
        <dbReference type="ARBA" id="ARBA00022989"/>
    </source>
</evidence>
<dbReference type="PRINTS" id="PR00344">
    <property type="entry name" value="BCTRLSENSOR"/>
</dbReference>
<evidence type="ECO:0000256" key="2">
    <source>
        <dbReference type="ARBA" id="ARBA00004429"/>
    </source>
</evidence>
<dbReference type="InterPro" id="IPR000014">
    <property type="entry name" value="PAS"/>
</dbReference>
<keyword evidence="14 18" id="KW-1133">Transmembrane helix</keyword>
<dbReference type="AlphaFoldDB" id="A0A0D6ETW9"/>
<evidence type="ECO:0000256" key="13">
    <source>
        <dbReference type="ARBA" id="ARBA00022840"/>
    </source>
</evidence>
<dbReference type="InterPro" id="IPR021766">
    <property type="entry name" value="PhoR_N"/>
</dbReference>
<name>A0A0D6ETW9_9PROT</name>
<dbReference type="InterPro" id="IPR004358">
    <property type="entry name" value="Sig_transdc_His_kin-like_C"/>
</dbReference>
<dbReference type="Pfam" id="PF02518">
    <property type="entry name" value="HATPase_c"/>
    <property type="match status" value="1"/>
</dbReference>
<dbReference type="RefSeq" id="WP_046487166.1">
    <property type="nucleotide sequence ID" value="NZ_LN827929.1"/>
</dbReference>
<evidence type="ECO:0000256" key="8">
    <source>
        <dbReference type="ARBA" id="ARBA00022592"/>
    </source>
</evidence>
<dbReference type="GO" id="GO:0005886">
    <property type="term" value="C:plasma membrane"/>
    <property type="evidence" value="ECO:0007669"/>
    <property type="project" value="UniProtKB-SubCell"/>
</dbReference>
<keyword evidence="15" id="KW-0902">Two-component regulatory system</keyword>
<evidence type="ECO:0000256" key="6">
    <source>
        <dbReference type="ARBA" id="ARBA00022475"/>
    </source>
</evidence>
<dbReference type="HOGENOM" id="CLU_000445_89_2_4"/>
<gene>
    <name evidence="20" type="primary">vicK</name>
    <name evidence="20" type="ORF">BN1208_0301</name>
</gene>
<evidence type="ECO:0000256" key="12">
    <source>
        <dbReference type="ARBA" id="ARBA00022777"/>
    </source>
</evidence>
<keyword evidence="8" id="KW-0592">Phosphate transport</keyword>
<evidence type="ECO:0000256" key="18">
    <source>
        <dbReference type="SAM" id="Phobius"/>
    </source>
</evidence>
<dbReference type="InterPro" id="IPR003594">
    <property type="entry name" value="HATPase_dom"/>
</dbReference>
<evidence type="ECO:0000256" key="4">
    <source>
        <dbReference type="ARBA" id="ARBA00019665"/>
    </source>
</evidence>
<reference evidence="20" key="1">
    <citation type="submission" date="2014-12" db="EMBL/GenBank/DDBJ databases">
        <authorList>
            <person name="Salcher M Michaela"/>
        </authorList>
    </citation>
    <scope>NUCLEOTIDE SEQUENCE</scope>
    <source>
        <strain evidence="20">MMS-10A-171</strain>
    </source>
</reference>
<keyword evidence="13" id="KW-0067">ATP-binding</keyword>
<dbReference type="Pfam" id="PF13188">
    <property type="entry name" value="PAS_8"/>
    <property type="match status" value="1"/>
</dbReference>
<evidence type="ECO:0000256" key="5">
    <source>
        <dbReference type="ARBA" id="ARBA00022448"/>
    </source>
</evidence>
<dbReference type="InterPro" id="IPR036890">
    <property type="entry name" value="HATPase_C_sf"/>
</dbReference>
<evidence type="ECO:0000256" key="17">
    <source>
        <dbReference type="ARBA" id="ARBA00025207"/>
    </source>
</evidence>
<evidence type="ECO:0000256" key="3">
    <source>
        <dbReference type="ARBA" id="ARBA00012438"/>
    </source>
</evidence>
<dbReference type="EMBL" id="LN827929">
    <property type="protein sequence ID" value="CEZ19195.1"/>
    <property type="molecule type" value="Genomic_DNA"/>
</dbReference>
<keyword evidence="10 18" id="KW-0812">Transmembrane</keyword>